<keyword evidence="2" id="KW-1185">Reference proteome</keyword>
<organism evidence="1 2">
    <name type="scientific">Iphiclides podalirius</name>
    <name type="common">scarce swallowtail</name>
    <dbReference type="NCBI Taxonomy" id="110791"/>
    <lineage>
        <taxon>Eukaryota</taxon>
        <taxon>Metazoa</taxon>
        <taxon>Ecdysozoa</taxon>
        <taxon>Arthropoda</taxon>
        <taxon>Hexapoda</taxon>
        <taxon>Insecta</taxon>
        <taxon>Pterygota</taxon>
        <taxon>Neoptera</taxon>
        <taxon>Endopterygota</taxon>
        <taxon>Lepidoptera</taxon>
        <taxon>Glossata</taxon>
        <taxon>Ditrysia</taxon>
        <taxon>Papilionoidea</taxon>
        <taxon>Papilionidae</taxon>
        <taxon>Papilioninae</taxon>
        <taxon>Iphiclides</taxon>
    </lineage>
</organism>
<gene>
    <name evidence="1" type="ORF">IPOD504_LOCUS16143</name>
</gene>
<sequence length="101" mass="11416">MMAIRSMKVTPRRGILGPRLQPYVEVDRGNGDRQDGRKVSDVMSNRSEALQCTRDWYCHGQSLGTVMAGLVPLEIRKEFGHHGTMSELVLSWPDSEWSQGK</sequence>
<protein>
    <submittedName>
        <fullName evidence="1">Uncharacterized protein</fullName>
    </submittedName>
</protein>
<evidence type="ECO:0000313" key="1">
    <source>
        <dbReference type="EMBL" id="CAH2074584.1"/>
    </source>
</evidence>
<name>A0ABN8J2X5_9NEOP</name>
<feature type="non-terminal residue" evidence="1">
    <location>
        <position position="101"/>
    </location>
</feature>
<dbReference type="Proteomes" id="UP000837857">
    <property type="component" value="Chromosome 7"/>
</dbReference>
<accession>A0ABN8J2X5</accession>
<reference evidence="1" key="1">
    <citation type="submission" date="2022-03" db="EMBL/GenBank/DDBJ databases">
        <authorList>
            <person name="Martin H S."/>
        </authorList>
    </citation>
    <scope>NUCLEOTIDE SEQUENCE</scope>
</reference>
<evidence type="ECO:0000313" key="2">
    <source>
        <dbReference type="Proteomes" id="UP000837857"/>
    </source>
</evidence>
<dbReference type="EMBL" id="OW152819">
    <property type="protein sequence ID" value="CAH2074584.1"/>
    <property type="molecule type" value="Genomic_DNA"/>
</dbReference>
<proteinExistence type="predicted"/>